<keyword evidence="1" id="KW-0413">Isomerase</keyword>
<dbReference type="Proteomes" id="UP000222106">
    <property type="component" value="Unassembled WGS sequence"/>
</dbReference>
<protein>
    <submittedName>
        <fullName evidence="1">Steroid delta-isomerase-like uncharacterized protein</fullName>
    </submittedName>
</protein>
<keyword evidence="2" id="KW-1185">Reference proteome</keyword>
<proteinExistence type="predicted"/>
<evidence type="ECO:0000313" key="1">
    <source>
        <dbReference type="EMBL" id="PFG39459.1"/>
    </source>
</evidence>
<dbReference type="EMBL" id="PDJI01000004">
    <property type="protein sequence ID" value="PFG39459.1"/>
    <property type="molecule type" value="Genomic_DNA"/>
</dbReference>
<dbReference type="PANTHER" id="PTHR38436:SF1">
    <property type="entry name" value="ESTER CYCLASE"/>
    <property type="match status" value="1"/>
</dbReference>
<dbReference type="Pfam" id="PF07366">
    <property type="entry name" value="SnoaL"/>
    <property type="match status" value="1"/>
</dbReference>
<comment type="caution">
    <text evidence="1">The sequence shown here is derived from an EMBL/GenBank/DDBJ whole genome shotgun (WGS) entry which is preliminary data.</text>
</comment>
<dbReference type="Gene3D" id="3.10.450.50">
    <property type="match status" value="1"/>
</dbReference>
<sequence length="149" mass="16739">MMTMDERTEMFRRAMDALWNGGDLDACDELFAEHCMFHDPTFPHDGVTGLKEFVRDLRVAQPDLHLDVQDVVTTEDKTAYRFTCAATASNEFRGLPATGRTYVMNGMGMSKWEGDRIVEDWSVYDMLGVLQQIGLVPERITHEASAGGA</sequence>
<dbReference type="InterPro" id="IPR009959">
    <property type="entry name" value="Cyclase_SnoaL-like"/>
</dbReference>
<dbReference type="InterPro" id="IPR032710">
    <property type="entry name" value="NTF2-like_dom_sf"/>
</dbReference>
<accession>A0A2A9EMM1</accession>
<dbReference type="GO" id="GO:0016853">
    <property type="term" value="F:isomerase activity"/>
    <property type="evidence" value="ECO:0007669"/>
    <property type="project" value="UniProtKB-KW"/>
</dbReference>
<organism evidence="1 2">
    <name type="scientific">Georgenia soli</name>
    <dbReference type="NCBI Taxonomy" id="638953"/>
    <lineage>
        <taxon>Bacteria</taxon>
        <taxon>Bacillati</taxon>
        <taxon>Actinomycetota</taxon>
        <taxon>Actinomycetes</taxon>
        <taxon>Micrococcales</taxon>
        <taxon>Bogoriellaceae</taxon>
        <taxon>Georgenia</taxon>
    </lineage>
</organism>
<dbReference type="AlphaFoldDB" id="A0A2A9EMM1"/>
<gene>
    <name evidence="1" type="ORF">ATJ97_1965</name>
</gene>
<evidence type="ECO:0000313" key="2">
    <source>
        <dbReference type="Proteomes" id="UP000222106"/>
    </source>
</evidence>
<dbReference type="GO" id="GO:0030638">
    <property type="term" value="P:polyketide metabolic process"/>
    <property type="evidence" value="ECO:0007669"/>
    <property type="project" value="InterPro"/>
</dbReference>
<reference evidence="1 2" key="1">
    <citation type="submission" date="2017-10" db="EMBL/GenBank/DDBJ databases">
        <title>Sequencing the genomes of 1000 actinobacteria strains.</title>
        <authorList>
            <person name="Klenk H.-P."/>
        </authorList>
    </citation>
    <scope>NUCLEOTIDE SEQUENCE [LARGE SCALE GENOMIC DNA]</scope>
    <source>
        <strain evidence="1 2">DSM 21838</strain>
    </source>
</reference>
<dbReference type="SUPFAM" id="SSF54427">
    <property type="entry name" value="NTF2-like"/>
    <property type="match status" value="1"/>
</dbReference>
<dbReference type="PANTHER" id="PTHR38436">
    <property type="entry name" value="POLYKETIDE CYCLASE SNOAL-LIKE DOMAIN"/>
    <property type="match status" value="1"/>
</dbReference>
<dbReference type="CDD" id="cd00531">
    <property type="entry name" value="NTF2_like"/>
    <property type="match status" value="1"/>
</dbReference>
<name>A0A2A9EMM1_9MICO</name>